<keyword evidence="1" id="KW-0812">Transmembrane</keyword>
<proteinExistence type="predicted"/>
<dbReference type="AlphaFoldDB" id="A0AB74UFN0"/>
<dbReference type="EMBL" id="CP159578">
    <property type="protein sequence ID" value="XCJ79551.1"/>
    <property type="molecule type" value="Genomic_DNA"/>
</dbReference>
<feature type="transmembrane region" description="Helical" evidence="1">
    <location>
        <begin position="6"/>
        <end position="27"/>
    </location>
</feature>
<organism evidence="2">
    <name type="scientific">Salinicola endophyticus</name>
    <dbReference type="NCBI Taxonomy" id="1949083"/>
    <lineage>
        <taxon>Bacteria</taxon>
        <taxon>Pseudomonadati</taxon>
        <taxon>Pseudomonadota</taxon>
        <taxon>Gammaproteobacteria</taxon>
        <taxon>Oceanospirillales</taxon>
        <taxon>Halomonadaceae</taxon>
        <taxon>Salinicola</taxon>
    </lineage>
</organism>
<evidence type="ECO:0000256" key="1">
    <source>
        <dbReference type="SAM" id="Phobius"/>
    </source>
</evidence>
<sequence length="184" mass="20828">MDWLTFISSLVRSLAWPVFALILALLFRDQILQFGSFIKKLRAGPIEAEFEHDLEQLRSLSPGRDNVVGVRGGEEETFLTELAERHPRTAILEAWTRLERAARASLSPRESEDSGPGEISAARLPELLVREGLIDQPQVTLYHELRRLRREVARDLEPAKEAARTYVELSLALQSQLDRGAWSG</sequence>
<gene>
    <name evidence="2" type="ORF">ABV408_19225</name>
</gene>
<name>A0AB74UFN0_9GAMM</name>
<reference evidence="2" key="1">
    <citation type="submission" date="2024-06" db="EMBL/GenBank/DDBJ databases">
        <title>Complete genome of Salinicola endophyticus HNIBRBA4755.</title>
        <authorList>
            <person name="Shin S.Y."/>
            <person name="Kang H."/>
            <person name="Song J."/>
        </authorList>
    </citation>
    <scope>NUCLEOTIDE SEQUENCE</scope>
    <source>
        <strain evidence="2">HNIBRBA4755</strain>
    </source>
</reference>
<dbReference type="RefSeq" id="WP_353980475.1">
    <property type="nucleotide sequence ID" value="NZ_CP159578.1"/>
</dbReference>
<protein>
    <submittedName>
        <fullName evidence="2">Uncharacterized protein</fullName>
    </submittedName>
</protein>
<accession>A0AB74UFN0</accession>
<evidence type="ECO:0000313" key="2">
    <source>
        <dbReference type="EMBL" id="XCJ79551.1"/>
    </source>
</evidence>
<keyword evidence="1" id="KW-1133">Transmembrane helix</keyword>
<keyword evidence="1" id="KW-0472">Membrane</keyword>